<protein>
    <recommendedName>
        <fullName evidence="2">NGG1p interacting factor NIF3</fullName>
    </recommendedName>
</protein>
<sequence length="106" mass="11988">MIKNYQIIFYVPLGYCEVVKETMFEAGAGKVGNYEACAFQTKGEGQFRPIKEANPFLGEKDKLEKVAEYKVEMLCMGDKLEGAVKAMKKAHPYEEVAYGVFEMLEV</sequence>
<dbReference type="SUPFAM" id="SSF102705">
    <property type="entry name" value="NIF3 (NGG1p interacting factor 3)-like"/>
    <property type="match status" value="1"/>
</dbReference>
<evidence type="ECO:0000313" key="1">
    <source>
        <dbReference type="EMBL" id="CAA6820433.1"/>
    </source>
</evidence>
<dbReference type="InterPro" id="IPR015867">
    <property type="entry name" value="N-reg_PII/ATP_PRibTrfase_C"/>
</dbReference>
<dbReference type="EMBL" id="CACVAU010000058">
    <property type="protein sequence ID" value="CAA6820433.1"/>
    <property type="molecule type" value="Genomic_DNA"/>
</dbReference>
<dbReference type="InterPro" id="IPR036069">
    <property type="entry name" value="DUF34/NIF3_sf"/>
</dbReference>
<evidence type="ECO:0008006" key="2">
    <source>
        <dbReference type="Google" id="ProtNLM"/>
    </source>
</evidence>
<accession>A0A6S6TW19</accession>
<proteinExistence type="predicted"/>
<dbReference type="PANTHER" id="PTHR41774">
    <property type="match status" value="1"/>
</dbReference>
<name>A0A6S6TW19_9BACT</name>
<gene>
    <name evidence="1" type="ORF">HELGO_WM5094</name>
</gene>
<dbReference type="FunFam" id="3.30.70.120:FF:000006">
    <property type="entry name" value="GTP cyclohydrolase 1 type 2 homolog"/>
    <property type="match status" value="1"/>
</dbReference>
<organism evidence="1">
    <name type="scientific">uncultured Sulfurovum sp</name>
    <dbReference type="NCBI Taxonomy" id="269237"/>
    <lineage>
        <taxon>Bacteria</taxon>
        <taxon>Pseudomonadati</taxon>
        <taxon>Campylobacterota</taxon>
        <taxon>Epsilonproteobacteria</taxon>
        <taxon>Campylobacterales</taxon>
        <taxon>Sulfurovaceae</taxon>
        <taxon>Sulfurovum</taxon>
        <taxon>environmental samples</taxon>
    </lineage>
</organism>
<dbReference type="PANTHER" id="PTHR41774:SF1">
    <property type="entry name" value="NGG1P INTERACTING FACTOR NIF3"/>
    <property type="match status" value="1"/>
</dbReference>
<dbReference type="Gene3D" id="3.30.70.120">
    <property type="match status" value="1"/>
</dbReference>
<reference evidence="1" key="1">
    <citation type="submission" date="2020-01" db="EMBL/GenBank/DDBJ databases">
        <authorList>
            <person name="Meier V. D."/>
            <person name="Meier V D."/>
        </authorList>
    </citation>
    <scope>NUCLEOTIDE SEQUENCE</scope>
    <source>
        <strain evidence="1">HLG_WM_MAG_05</strain>
    </source>
</reference>
<dbReference type="AlphaFoldDB" id="A0A6S6TW19"/>